<dbReference type="SUPFAM" id="SSF56281">
    <property type="entry name" value="Metallo-hydrolase/oxidoreductase"/>
    <property type="match status" value="1"/>
</dbReference>
<protein>
    <recommendedName>
        <fullName evidence="1">Metallo-beta-lactamase domain-containing protein</fullName>
    </recommendedName>
</protein>
<dbReference type="SMART" id="SM00849">
    <property type="entry name" value="Lactamase_B"/>
    <property type="match status" value="1"/>
</dbReference>
<dbReference type="PANTHER" id="PTHR42951:SF17">
    <property type="entry name" value="METALLO-BETA-LACTAMASE DOMAIN-CONTAINING PROTEIN"/>
    <property type="match status" value="1"/>
</dbReference>
<organism evidence="2 3">
    <name type="scientific">Entomortierella parvispora</name>
    <dbReference type="NCBI Taxonomy" id="205924"/>
    <lineage>
        <taxon>Eukaryota</taxon>
        <taxon>Fungi</taxon>
        <taxon>Fungi incertae sedis</taxon>
        <taxon>Mucoromycota</taxon>
        <taxon>Mortierellomycotina</taxon>
        <taxon>Mortierellomycetes</taxon>
        <taxon>Mortierellales</taxon>
        <taxon>Mortierellaceae</taxon>
        <taxon>Entomortierella</taxon>
    </lineage>
</organism>
<dbReference type="Gene3D" id="3.60.15.10">
    <property type="entry name" value="Ribonuclease Z/Hydroxyacylglutathione hydrolase-like"/>
    <property type="match status" value="1"/>
</dbReference>
<dbReference type="InterPro" id="IPR001279">
    <property type="entry name" value="Metallo-B-lactamas"/>
</dbReference>
<evidence type="ECO:0000259" key="1">
    <source>
        <dbReference type="SMART" id="SM00849"/>
    </source>
</evidence>
<reference evidence="2" key="2">
    <citation type="journal article" date="2022" name="Microbiol. Resour. Announc.">
        <title>Whole-Genome Sequence of Entomortierella parvispora E1425, a Mucoromycotan Fungus Associated with Burkholderiaceae-Related Endosymbiotic Bacteria.</title>
        <authorList>
            <person name="Herlambang A."/>
            <person name="Guo Y."/>
            <person name="Takashima Y."/>
            <person name="Narisawa K."/>
            <person name="Ohta H."/>
            <person name="Nishizawa T."/>
        </authorList>
    </citation>
    <scope>NUCLEOTIDE SEQUENCE</scope>
    <source>
        <strain evidence="2">E1425</strain>
    </source>
</reference>
<comment type="caution">
    <text evidence="2">The sequence shown here is derived from an EMBL/GenBank/DDBJ whole genome shotgun (WGS) entry which is preliminary data.</text>
</comment>
<accession>A0A9P3H453</accession>
<dbReference type="Pfam" id="PF00753">
    <property type="entry name" value="Lactamase_B"/>
    <property type="match status" value="1"/>
</dbReference>
<dbReference type="EMBL" id="BQFW01000003">
    <property type="protein sequence ID" value="GJJ69795.1"/>
    <property type="molecule type" value="Genomic_DNA"/>
</dbReference>
<evidence type="ECO:0000313" key="3">
    <source>
        <dbReference type="Proteomes" id="UP000827284"/>
    </source>
</evidence>
<sequence length="271" mass="30218">MGSSKTAEPIVPDLEKYLELRPGLFRCTYVFSLGPLSLPVATFLIRGHPTEEGGHEWLMVDAGLPPYAEKVVKSVEAVLTHPKDTLKYICITHAHMDHTGATLVLLDRWPTAKVIGHPEEKPFLCDGKSFKSCVGDTWVFTIMKHLSGPSKVQVPESKMLFLRENETWEYSGLFEIIETHGHTPGSISFLHVPSKSLMIGDASKNHMFLKKQPNLSYPLSTGTCHMGTAIKSMDKIISLKERVDTVFPAHDYNPEGVTIADIEHLRTSDPR</sequence>
<dbReference type="AlphaFoldDB" id="A0A9P3H453"/>
<dbReference type="InterPro" id="IPR050855">
    <property type="entry name" value="NDM-1-like"/>
</dbReference>
<dbReference type="Proteomes" id="UP000827284">
    <property type="component" value="Unassembled WGS sequence"/>
</dbReference>
<keyword evidence="3" id="KW-1185">Reference proteome</keyword>
<reference evidence="2" key="1">
    <citation type="submission" date="2021-11" db="EMBL/GenBank/DDBJ databases">
        <authorList>
            <person name="Herlambang A."/>
            <person name="Guo Y."/>
            <person name="Takashima Y."/>
            <person name="Nishizawa T."/>
        </authorList>
    </citation>
    <scope>NUCLEOTIDE SEQUENCE</scope>
    <source>
        <strain evidence="2">E1425</strain>
    </source>
</reference>
<gene>
    <name evidence="2" type="ORF">EMPS_02143</name>
</gene>
<dbReference type="OrthoDB" id="515692at2759"/>
<evidence type="ECO:0000313" key="2">
    <source>
        <dbReference type="EMBL" id="GJJ69795.1"/>
    </source>
</evidence>
<feature type="domain" description="Metallo-beta-lactamase" evidence="1">
    <location>
        <begin position="39"/>
        <end position="250"/>
    </location>
</feature>
<dbReference type="InterPro" id="IPR036866">
    <property type="entry name" value="RibonucZ/Hydroxyglut_hydro"/>
</dbReference>
<name>A0A9P3H453_9FUNG</name>
<dbReference type="PANTHER" id="PTHR42951">
    <property type="entry name" value="METALLO-BETA-LACTAMASE DOMAIN-CONTAINING"/>
    <property type="match status" value="1"/>
</dbReference>
<proteinExistence type="predicted"/>